<organism evidence="1 2">
    <name type="scientific">Halosquirtibacter laminarini</name>
    <dbReference type="NCBI Taxonomy" id="3374600"/>
    <lineage>
        <taxon>Bacteria</taxon>
        <taxon>Pseudomonadati</taxon>
        <taxon>Bacteroidota</taxon>
        <taxon>Bacteroidia</taxon>
        <taxon>Marinilabiliales</taxon>
        <taxon>Prolixibacteraceae</taxon>
        <taxon>Halosquirtibacter</taxon>
    </lineage>
</organism>
<gene>
    <name evidence="1" type="ORF">K4L44_03085</name>
</gene>
<evidence type="ECO:0000313" key="2">
    <source>
        <dbReference type="Proteomes" id="UP000826212"/>
    </source>
</evidence>
<dbReference type="Proteomes" id="UP000826212">
    <property type="component" value="Chromosome"/>
</dbReference>
<name>A0AC61NR64_9BACT</name>
<evidence type="ECO:0000313" key="1">
    <source>
        <dbReference type="EMBL" id="QZE14859.1"/>
    </source>
</evidence>
<accession>A0AC61NR64</accession>
<sequence length="149" mass="16857">MKEDLTDVFVANGMLKPIDKFCNDYTSKQKTITESMIQEVKDYISRYPKPTAKIEYVSGNCIQAYKNRLKVTEQFNEGVSGTTVKTISGDVWQNVTVFETYKADELIDITLVFTGDTNRRVSKVPYPKGATRIEAVSYDGSKTLVFGQR</sequence>
<proteinExistence type="predicted"/>
<reference evidence="1" key="1">
    <citation type="submission" date="2021-08" db="EMBL/GenBank/DDBJ databases">
        <title>Novel anaerobic bacterium isolated from sea squirt in East Sea, Republic of Korea.</title>
        <authorList>
            <person name="Nguyen T.H."/>
            <person name="Li Z."/>
            <person name="Lee Y.-J."/>
            <person name="Ko J."/>
            <person name="Kim S.-G."/>
        </authorList>
    </citation>
    <scope>NUCLEOTIDE SEQUENCE</scope>
    <source>
        <strain evidence="1">KCTC 25031</strain>
    </source>
</reference>
<dbReference type="EMBL" id="CP081303">
    <property type="protein sequence ID" value="QZE14859.1"/>
    <property type="molecule type" value="Genomic_DNA"/>
</dbReference>
<keyword evidence="2" id="KW-1185">Reference proteome</keyword>
<protein>
    <submittedName>
        <fullName evidence="1">Uncharacterized protein</fullName>
    </submittedName>
</protein>